<keyword evidence="5" id="KW-1185">Reference proteome</keyword>
<feature type="binding site" evidence="3">
    <location>
        <position position="227"/>
    </location>
    <ligand>
        <name>L-glutamate</name>
        <dbReference type="ChEBI" id="CHEBI:29985"/>
    </ligand>
</feature>
<reference evidence="4" key="1">
    <citation type="submission" date="2021-12" db="EMBL/GenBank/DDBJ databases">
        <authorList>
            <person name="King R."/>
        </authorList>
    </citation>
    <scope>NUCLEOTIDE SEQUENCE</scope>
</reference>
<dbReference type="InterPro" id="IPR000101">
    <property type="entry name" value="GGT_peptidase"/>
</dbReference>
<evidence type="ECO:0000313" key="4">
    <source>
        <dbReference type="EMBL" id="CAH0762975.1"/>
    </source>
</evidence>
<evidence type="ECO:0000256" key="2">
    <source>
        <dbReference type="PIRSR" id="PIRSR600101-1"/>
    </source>
</evidence>
<dbReference type="PANTHER" id="PTHR11686:SF72">
    <property type="entry name" value="GAMMA-GLUTAMYL TRANSPEPTIDASE, ISOFORM A"/>
    <property type="match status" value="1"/>
</dbReference>
<dbReference type="GO" id="GO:0005886">
    <property type="term" value="C:plasma membrane"/>
    <property type="evidence" value="ECO:0007669"/>
    <property type="project" value="TreeGrafter"/>
</dbReference>
<dbReference type="InterPro" id="IPR043138">
    <property type="entry name" value="GGT_lsub"/>
</dbReference>
<feature type="binding site" evidence="3">
    <location>
        <position position="280"/>
    </location>
    <ligand>
        <name>L-glutamate</name>
        <dbReference type="ChEBI" id="CHEBI:29985"/>
    </ligand>
</feature>
<dbReference type="Gene3D" id="3.60.20.40">
    <property type="match status" value="1"/>
</dbReference>
<dbReference type="EMBL" id="OU963871">
    <property type="protein sequence ID" value="CAH0762975.1"/>
    <property type="molecule type" value="Genomic_DNA"/>
</dbReference>
<evidence type="ECO:0000313" key="5">
    <source>
        <dbReference type="Proteomes" id="UP001152759"/>
    </source>
</evidence>
<dbReference type="FunFam" id="3.60.20.40:FF:000001">
    <property type="entry name" value="Gamma-glutamyltranspeptidase 1"/>
    <property type="match status" value="1"/>
</dbReference>
<organism evidence="4 5">
    <name type="scientific">Bemisia tabaci</name>
    <name type="common">Sweetpotato whitefly</name>
    <name type="synonym">Aleurodes tabaci</name>
    <dbReference type="NCBI Taxonomy" id="7038"/>
    <lineage>
        <taxon>Eukaryota</taxon>
        <taxon>Metazoa</taxon>
        <taxon>Ecdysozoa</taxon>
        <taxon>Arthropoda</taxon>
        <taxon>Hexapoda</taxon>
        <taxon>Insecta</taxon>
        <taxon>Pterygota</taxon>
        <taxon>Neoptera</taxon>
        <taxon>Paraneoptera</taxon>
        <taxon>Hemiptera</taxon>
        <taxon>Sternorrhyncha</taxon>
        <taxon>Aleyrodoidea</taxon>
        <taxon>Aleyrodidae</taxon>
        <taxon>Aleyrodinae</taxon>
        <taxon>Bemisia</taxon>
    </lineage>
</organism>
<dbReference type="InterPro" id="IPR029055">
    <property type="entry name" value="Ntn_hydrolases_N"/>
</dbReference>
<gene>
    <name evidence="4" type="ORF">BEMITA_LOCUS3048</name>
</gene>
<keyword evidence="1" id="KW-1202">Platelet aggregation activating toxin</keyword>
<dbReference type="GO" id="GO:0036374">
    <property type="term" value="F:glutathione hydrolase activity"/>
    <property type="evidence" value="ECO:0007669"/>
    <property type="project" value="InterPro"/>
</dbReference>
<sequence>MLTDPDTEELVEEGGIMLRPKLADTLEVIRQEGGDALYTGSLSKSLVEDLRDAGSIITEEDMAGYTVKIEEVSVPVPLKDGMNLYSSPLPASGPTVEYILSLLNGILPGEDLATDFVKIVEAFKFGFGQRTKCGDPDFVDVEHVLDLMRDPEHIQQVQEKISNLATSQDPFYYGANFSAAAAHGTGNRVILAPNGDAVVLSSTINLYFGSFVVSPSTGILLNNEMDDFSLPSVNTSQTQTYPPSPANFIRPYKRPLSSMCPVIVLDENRDVRLAVGAAGSEKIITSVVLIAIMNLWYNKTLEEAVNYPRVHHQLYPMSATYEDGLSKDIVDALKRAGHKLQRLTDKLNYGSAATAVAKIDGEITAIDDFRRPGGFAGY</sequence>
<proteinExistence type="predicted"/>
<dbReference type="Proteomes" id="UP001152759">
    <property type="component" value="Chromosome 10"/>
</dbReference>
<protein>
    <submittedName>
        <fullName evidence="4">Uncharacterized protein</fullName>
    </submittedName>
</protein>
<dbReference type="AlphaFoldDB" id="A0A9P0C9F4"/>
<dbReference type="Pfam" id="PF01019">
    <property type="entry name" value="G_glu_transpept"/>
    <property type="match status" value="1"/>
</dbReference>
<accession>A0A9P0C9F4</accession>
<dbReference type="GO" id="GO:0006751">
    <property type="term" value="P:glutathione catabolic process"/>
    <property type="evidence" value="ECO:0007669"/>
    <property type="project" value="InterPro"/>
</dbReference>
<keyword evidence="1" id="KW-0800">Toxin</keyword>
<dbReference type="PRINTS" id="PR01210">
    <property type="entry name" value="GGTRANSPTASE"/>
</dbReference>
<feature type="binding site" evidence="3">
    <location>
        <begin position="203"/>
        <end position="205"/>
    </location>
    <ligand>
        <name>L-glutamate</name>
        <dbReference type="ChEBI" id="CHEBI:29985"/>
    </ligand>
</feature>
<keyword evidence="1" id="KW-1199">Hemostasis impairing toxin</keyword>
<evidence type="ECO:0000256" key="1">
    <source>
        <dbReference type="ARBA" id="ARBA00084097"/>
    </source>
</evidence>
<dbReference type="SUPFAM" id="SSF56235">
    <property type="entry name" value="N-terminal nucleophile aminohydrolases (Ntn hydrolases)"/>
    <property type="match status" value="1"/>
</dbReference>
<feature type="active site" description="Nucleophile" evidence="2">
    <location>
        <position position="185"/>
    </location>
</feature>
<dbReference type="Gene3D" id="1.10.246.130">
    <property type="match status" value="1"/>
</dbReference>
<feature type="binding site" evidence="3">
    <location>
        <begin position="257"/>
        <end position="258"/>
    </location>
    <ligand>
        <name>L-glutamate</name>
        <dbReference type="ChEBI" id="CHEBI:29985"/>
    </ligand>
</feature>
<dbReference type="PANTHER" id="PTHR11686">
    <property type="entry name" value="GAMMA GLUTAMYL TRANSPEPTIDASE"/>
    <property type="match status" value="1"/>
</dbReference>
<evidence type="ECO:0000256" key="3">
    <source>
        <dbReference type="PIRSR" id="PIRSR600101-2"/>
    </source>
</evidence>
<dbReference type="InterPro" id="IPR043137">
    <property type="entry name" value="GGT_ssub_C"/>
</dbReference>
<name>A0A9P0C9F4_BEMTA</name>
<dbReference type="FunFam" id="1.10.246.130:FF:000001">
    <property type="entry name" value="Gamma-glutamyltransferase 5 isoform 1"/>
    <property type="match status" value="1"/>
</dbReference>